<dbReference type="InterPro" id="IPR006300">
    <property type="entry name" value="FlgB"/>
</dbReference>
<comment type="function">
    <text evidence="5">Structural component of flagellum, the bacterial motility apparatus. Part of the rod structure of flagellar basal body.</text>
</comment>
<organism evidence="8 9">
    <name type="scientific">Paenibacillus sabinae T27</name>
    <dbReference type="NCBI Taxonomy" id="1268072"/>
    <lineage>
        <taxon>Bacteria</taxon>
        <taxon>Bacillati</taxon>
        <taxon>Bacillota</taxon>
        <taxon>Bacilli</taxon>
        <taxon>Bacillales</taxon>
        <taxon>Paenibacillaceae</taxon>
        <taxon>Paenibacillus</taxon>
    </lineage>
</organism>
<name>X4ZMQ5_9BACL</name>
<evidence type="ECO:0000313" key="9">
    <source>
        <dbReference type="Proteomes" id="UP000019772"/>
    </source>
</evidence>
<dbReference type="STRING" id="1268072.PSAB_14830"/>
<dbReference type="Proteomes" id="UP000019772">
    <property type="component" value="Chromosome"/>
</dbReference>
<keyword evidence="6" id="KW-0472">Membrane</keyword>
<keyword evidence="8" id="KW-0966">Cell projection</keyword>
<evidence type="ECO:0000256" key="5">
    <source>
        <dbReference type="ARBA" id="ARBA00024934"/>
    </source>
</evidence>
<dbReference type="PANTHER" id="PTHR30435:SF12">
    <property type="entry name" value="FLAGELLAR BASAL BODY ROD PROTEIN FLGB"/>
    <property type="match status" value="1"/>
</dbReference>
<keyword evidence="6" id="KW-0812">Transmembrane</keyword>
<feature type="transmembrane region" description="Helical" evidence="6">
    <location>
        <begin position="36"/>
        <end position="60"/>
    </location>
</feature>
<evidence type="ECO:0000259" key="7">
    <source>
        <dbReference type="Pfam" id="PF00460"/>
    </source>
</evidence>
<comment type="subcellular location">
    <subcellularLocation>
        <location evidence="1">Bacterial flagellum basal body</location>
    </subcellularLocation>
</comment>
<evidence type="ECO:0000313" key="8">
    <source>
        <dbReference type="EMBL" id="AHV97875.1"/>
    </source>
</evidence>
<evidence type="ECO:0000256" key="2">
    <source>
        <dbReference type="ARBA" id="ARBA00009677"/>
    </source>
</evidence>
<dbReference type="GO" id="GO:0030694">
    <property type="term" value="C:bacterial-type flagellum basal body, rod"/>
    <property type="evidence" value="ECO:0007669"/>
    <property type="project" value="InterPro"/>
</dbReference>
<evidence type="ECO:0000256" key="1">
    <source>
        <dbReference type="ARBA" id="ARBA00004117"/>
    </source>
</evidence>
<dbReference type="GO" id="GO:0071978">
    <property type="term" value="P:bacterial-type flagellum-dependent swarming motility"/>
    <property type="evidence" value="ECO:0007669"/>
    <property type="project" value="TreeGrafter"/>
</dbReference>
<dbReference type="NCBIfam" id="TIGR01396">
    <property type="entry name" value="FlgB"/>
    <property type="match status" value="1"/>
</dbReference>
<keyword evidence="9" id="KW-1185">Reference proteome</keyword>
<reference evidence="8 9" key="1">
    <citation type="journal article" date="2014" name="PLoS Genet.">
        <title>Comparative Genomic Analysis of N2-Fixing and Non-N2-Fixing Paenibacillus spp.: Organization, Evolution and Expression of the Nitrogen Fixation Genes.</title>
        <authorList>
            <person name="Xie J.B."/>
            <person name="Du Z."/>
            <person name="Bai L."/>
            <person name="Tian C."/>
            <person name="Zhang Y."/>
            <person name="Xie J.Y."/>
            <person name="Wang T."/>
            <person name="Liu X."/>
            <person name="Chen X."/>
            <person name="Cheng Q."/>
            <person name="Chen S."/>
            <person name="Li J."/>
        </authorList>
    </citation>
    <scope>NUCLEOTIDE SEQUENCE [LARGE SCALE GENOMIC DNA]</scope>
    <source>
        <strain evidence="8 9">T27</strain>
    </source>
</reference>
<dbReference type="HOGENOM" id="CLU_125463_3_1_9"/>
<gene>
    <name evidence="8" type="ORF">PSAB_14830</name>
</gene>
<dbReference type="PANTHER" id="PTHR30435">
    <property type="entry name" value="FLAGELLAR PROTEIN"/>
    <property type="match status" value="1"/>
</dbReference>
<accession>X4ZMQ5</accession>
<dbReference type="PATRIC" id="fig|1268072.3.peg.3067"/>
<sequence>MSQSVDHKVPDVFAGKIAFFIKFCRFEKDFRKSCGILFIMIALEGGLTLGLLNSISFLRLQRGIDAATMRQNALANNVANVDTPGFKRSDVSFESFLREQESGLQPSLGAKVTDLRHIRFGTTGPIPSPVIRTDETTTMNNNDNNVDIDREMALSAENQLRYSSYVQLLSSQISMMRTATEGR</sequence>
<evidence type="ECO:0000256" key="3">
    <source>
        <dbReference type="ARBA" id="ARBA00014376"/>
    </source>
</evidence>
<evidence type="ECO:0000256" key="6">
    <source>
        <dbReference type="SAM" id="Phobius"/>
    </source>
</evidence>
<keyword evidence="6" id="KW-1133">Transmembrane helix</keyword>
<feature type="domain" description="Flagellar basal body rod protein N-terminal" evidence="7">
    <location>
        <begin position="65"/>
        <end position="87"/>
    </location>
</feature>
<dbReference type="InterPro" id="IPR019776">
    <property type="entry name" value="Flagellar_basal_body_rod_CS"/>
</dbReference>
<dbReference type="KEGG" id="psab:PSAB_14830"/>
<keyword evidence="8" id="KW-0969">Cilium</keyword>
<dbReference type="Pfam" id="PF00460">
    <property type="entry name" value="Flg_bb_rod"/>
    <property type="match status" value="1"/>
</dbReference>
<comment type="similarity">
    <text evidence="2">Belongs to the flagella basal body rod proteins family.</text>
</comment>
<evidence type="ECO:0000256" key="4">
    <source>
        <dbReference type="ARBA" id="ARBA00023143"/>
    </source>
</evidence>
<protein>
    <recommendedName>
        <fullName evidence="3">Flagellar basal body rod protein FlgB</fullName>
    </recommendedName>
</protein>
<dbReference type="InterPro" id="IPR001444">
    <property type="entry name" value="Flag_bb_rod_N"/>
</dbReference>
<keyword evidence="8" id="KW-0282">Flagellum</keyword>
<proteinExistence type="inferred from homology"/>
<dbReference type="eggNOG" id="COG1815">
    <property type="taxonomic scope" value="Bacteria"/>
</dbReference>
<keyword evidence="4" id="KW-0975">Bacterial flagellum</keyword>
<dbReference type="AlphaFoldDB" id="X4ZMQ5"/>
<dbReference type="EMBL" id="CP004078">
    <property type="protein sequence ID" value="AHV97875.1"/>
    <property type="molecule type" value="Genomic_DNA"/>
</dbReference>
<dbReference type="PROSITE" id="PS00588">
    <property type="entry name" value="FLAGELLA_BB_ROD"/>
    <property type="match status" value="1"/>
</dbReference>